<feature type="compositionally biased region" description="Basic and acidic residues" evidence="6">
    <location>
        <begin position="1"/>
        <end position="10"/>
    </location>
</feature>
<proteinExistence type="inferred from homology"/>
<name>A0A1F5NNZ6_9BACT</name>
<dbReference type="Gene3D" id="2.30.42.10">
    <property type="match status" value="1"/>
</dbReference>
<evidence type="ECO:0000259" key="8">
    <source>
        <dbReference type="PROSITE" id="PS50106"/>
    </source>
</evidence>
<evidence type="ECO:0000256" key="1">
    <source>
        <dbReference type="ARBA" id="ARBA00009179"/>
    </source>
</evidence>
<keyword evidence="4 5" id="KW-0720">Serine protease</keyword>
<evidence type="ECO:0000313" key="10">
    <source>
        <dbReference type="Proteomes" id="UP000176864"/>
    </source>
</evidence>
<evidence type="ECO:0000313" key="9">
    <source>
        <dbReference type="EMBL" id="OGE79409.1"/>
    </source>
</evidence>
<evidence type="ECO:0000256" key="7">
    <source>
        <dbReference type="SAM" id="Phobius"/>
    </source>
</evidence>
<dbReference type="InterPro" id="IPR029045">
    <property type="entry name" value="ClpP/crotonase-like_dom_sf"/>
</dbReference>
<feature type="domain" description="PDZ" evidence="8">
    <location>
        <begin position="134"/>
        <end position="198"/>
    </location>
</feature>
<dbReference type="SUPFAM" id="SSF52096">
    <property type="entry name" value="ClpP/crotonase"/>
    <property type="match status" value="1"/>
</dbReference>
<keyword evidence="2 5" id="KW-0645">Protease</keyword>
<dbReference type="STRING" id="1817824.A2751_05235"/>
<feature type="region of interest" description="Disordered" evidence="6">
    <location>
        <begin position="1"/>
        <end position="27"/>
    </location>
</feature>
<gene>
    <name evidence="9" type="ORF">A2751_05235</name>
</gene>
<dbReference type="InterPro" id="IPR005151">
    <property type="entry name" value="Tail-specific_protease"/>
</dbReference>
<organism evidence="9 10">
    <name type="scientific">Candidatus Doudnabacteria bacterium RIFCSPHIGHO2_01_FULL_46_14</name>
    <dbReference type="NCBI Taxonomy" id="1817824"/>
    <lineage>
        <taxon>Bacteria</taxon>
        <taxon>Candidatus Doudnaibacteriota</taxon>
    </lineage>
</organism>
<dbReference type="GO" id="GO:0030288">
    <property type="term" value="C:outer membrane-bounded periplasmic space"/>
    <property type="evidence" value="ECO:0007669"/>
    <property type="project" value="TreeGrafter"/>
</dbReference>
<dbReference type="NCBIfam" id="TIGR00225">
    <property type="entry name" value="prc"/>
    <property type="match status" value="1"/>
</dbReference>
<dbReference type="GO" id="GO:0006508">
    <property type="term" value="P:proteolysis"/>
    <property type="evidence" value="ECO:0007669"/>
    <property type="project" value="UniProtKB-KW"/>
</dbReference>
<dbReference type="Gene3D" id="3.30.750.44">
    <property type="match status" value="1"/>
</dbReference>
<dbReference type="SMART" id="SM00245">
    <property type="entry name" value="TSPc"/>
    <property type="match status" value="1"/>
</dbReference>
<accession>A0A1F5NNZ6</accession>
<dbReference type="InterPro" id="IPR055210">
    <property type="entry name" value="CtpA/B_N"/>
</dbReference>
<dbReference type="CDD" id="cd07560">
    <property type="entry name" value="Peptidase_S41_CPP"/>
    <property type="match status" value="1"/>
</dbReference>
<reference evidence="9 10" key="1">
    <citation type="journal article" date="2016" name="Nat. Commun.">
        <title>Thousands of microbial genomes shed light on interconnected biogeochemical processes in an aquifer system.</title>
        <authorList>
            <person name="Anantharaman K."/>
            <person name="Brown C.T."/>
            <person name="Hug L.A."/>
            <person name="Sharon I."/>
            <person name="Castelle C.J."/>
            <person name="Probst A.J."/>
            <person name="Thomas B.C."/>
            <person name="Singh A."/>
            <person name="Wilkins M.J."/>
            <person name="Karaoz U."/>
            <person name="Brodie E.L."/>
            <person name="Williams K.H."/>
            <person name="Hubbard S.S."/>
            <person name="Banfield J.F."/>
        </authorList>
    </citation>
    <scope>NUCLEOTIDE SEQUENCE [LARGE SCALE GENOMIC DNA]</scope>
</reference>
<dbReference type="PROSITE" id="PS50106">
    <property type="entry name" value="PDZ"/>
    <property type="match status" value="1"/>
</dbReference>
<feature type="transmembrane region" description="Helical" evidence="7">
    <location>
        <begin position="37"/>
        <end position="54"/>
    </location>
</feature>
<dbReference type="InterPro" id="IPR004447">
    <property type="entry name" value="Peptidase_S41A"/>
</dbReference>
<dbReference type="PANTHER" id="PTHR32060:SF30">
    <property type="entry name" value="CARBOXY-TERMINAL PROCESSING PROTEASE CTPA"/>
    <property type="match status" value="1"/>
</dbReference>
<dbReference type="FunFam" id="2.30.42.10:FF:000063">
    <property type="entry name" value="Peptidase, S41 family"/>
    <property type="match status" value="1"/>
</dbReference>
<dbReference type="PANTHER" id="PTHR32060">
    <property type="entry name" value="TAIL-SPECIFIC PROTEASE"/>
    <property type="match status" value="1"/>
</dbReference>
<dbReference type="EMBL" id="MFEK01000003">
    <property type="protein sequence ID" value="OGE79409.1"/>
    <property type="molecule type" value="Genomic_DNA"/>
</dbReference>
<evidence type="ECO:0000256" key="5">
    <source>
        <dbReference type="RuleBase" id="RU004404"/>
    </source>
</evidence>
<evidence type="ECO:0000256" key="3">
    <source>
        <dbReference type="ARBA" id="ARBA00022801"/>
    </source>
</evidence>
<dbReference type="Proteomes" id="UP000176864">
    <property type="component" value="Unassembled WGS sequence"/>
</dbReference>
<dbReference type="CDD" id="cd06782">
    <property type="entry name" value="cpPDZ_CPP-like"/>
    <property type="match status" value="1"/>
</dbReference>
<dbReference type="GO" id="GO:0008236">
    <property type="term" value="F:serine-type peptidase activity"/>
    <property type="evidence" value="ECO:0007669"/>
    <property type="project" value="UniProtKB-KW"/>
</dbReference>
<dbReference type="Pfam" id="PF17820">
    <property type="entry name" value="PDZ_6"/>
    <property type="match status" value="1"/>
</dbReference>
<dbReference type="InterPro" id="IPR041489">
    <property type="entry name" value="PDZ_6"/>
</dbReference>
<protein>
    <recommendedName>
        <fullName evidence="8">PDZ domain-containing protein</fullName>
    </recommendedName>
</protein>
<dbReference type="SUPFAM" id="SSF50156">
    <property type="entry name" value="PDZ domain-like"/>
    <property type="match status" value="1"/>
</dbReference>
<dbReference type="Gene3D" id="3.90.226.10">
    <property type="entry name" value="2-enoyl-CoA Hydratase, Chain A, domain 1"/>
    <property type="match status" value="1"/>
</dbReference>
<evidence type="ECO:0000256" key="6">
    <source>
        <dbReference type="SAM" id="MobiDB-lite"/>
    </source>
</evidence>
<comment type="similarity">
    <text evidence="1 5">Belongs to the peptidase S41A family.</text>
</comment>
<dbReference type="SMART" id="SM00228">
    <property type="entry name" value="PDZ"/>
    <property type="match status" value="1"/>
</dbReference>
<comment type="caution">
    <text evidence="9">The sequence shown here is derived from an EMBL/GenBank/DDBJ whole genome shotgun (WGS) entry which is preliminary data.</text>
</comment>
<dbReference type="GO" id="GO:0007165">
    <property type="term" value="P:signal transduction"/>
    <property type="evidence" value="ECO:0007669"/>
    <property type="project" value="TreeGrafter"/>
</dbReference>
<keyword evidence="3 5" id="KW-0378">Hydrolase</keyword>
<evidence type="ECO:0000256" key="4">
    <source>
        <dbReference type="ARBA" id="ARBA00022825"/>
    </source>
</evidence>
<dbReference type="InterPro" id="IPR001478">
    <property type="entry name" value="PDZ"/>
</dbReference>
<keyword evidence="7" id="KW-0472">Membrane</keyword>
<keyword evidence="7" id="KW-1133">Transmembrane helix</keyword>
<evidence type="ECO:0000256" key="2">
    <source>
        <dbReference type="ARBA" id="ARBA00022670"/>
    </source>
</evidence>
<dbReference type="AlphaFoldDB" id="A0A1F5NNZ6"/>
<dbReference type="Pfam" id="PF03572">
    <property type="entry name" value="Peptidase_S41"/>
    <property type="match status" value="1"/>
</dbReference>
<sequence>MSVNNDEKYARLPAPEAQPMAGRSVNNQGEPRSYKKLLAGLFLILVFYSGWQLGNSGKTIRVGGLTLLESHRENAPREADWNILWRTIEIINEKYVNRPADLKKILEGAVQGAVSSLADPYSTFLPPQEAQDFANELKGNIEGIGAEIGIKHQRLTVITPLDESPAIRAGVRGGDYIFKVDGEDTTGLTVEQAVGKIRGPAGSKVTLSILHLEDTKPVEIVITRAKIEIKSVTAEIKEINGKKIGYLKLRRFSDDTSDGVRKAVSDFLAKGAKGVVLDVRNNPGGYLDSGVEVASFWVKDGQTVLIQKFGDAREDKIMAEGQSRLNGVPTVVLINGGSASASEIVAGALNDHNLGKLVGEKTFGKGSVQELIDIDGSAQLKLTIAKWLTPDGHDLNKDGLEPDIKIEMTEEDFQNDRDPQLDKALEELTK</sequence>
<feature type="region of interest" description="Disordered" evidence="6">
    <location>
        <begin position="408"/>
        <end position="430"/>
    </location>
</feature>
<dbReference type="Pfam" id="PF22694">
    <property type="entry name" value="CtpB_N-like"/>
    <property type="match status" value="1"/>
</dbReference>
<keyword evidence="7" id="KW-0812">Transmembrane</keyword>
<dbReference type="InterPro" id="IPR036034">
    <property type="entry name" value="PDZ_sf"/>
</dbReference>
<dbReference type="GO" id="GO:0004175">
    <property type="term" value="F:endopeptidase activity"/>
    <property type="evidence" value="ECO:0007669"/>
    <property type="project" value="TreeGrafter"/>
</dbReference>